<gene>
    <name evidence="3" type="primary">LOC111089218</name>
</gene>
<feature type="compositionally biased region" description="Basic and acidic residues" evidence="1">
    <location>
        <begin position="122"/>
        <end position="192"/>
    </location>
</feature>
<feature type="compositionally biased region" description="Polar residues" evidence="1">
    <location>
        <begin position="58"/>
        <end position="72"/>
    </location>
</feature>
<feature type="compositionally biased region" description="Basic and acidic residues" evidence="1">
    <location>
        <begin position="73"/>
        <end position="82"/>
    </location>
</feature>
<evidence type="ECO:0000313" key="2">
    <source>
        <dbReference type="Proteomes" id="UP000694941"/>
    </source>
</evidence>
<accession>A0ABM1TMA5</accession>
<name>A0ABM1TMA5_LIMPO</name>
<evidence type="ECO:0000313" key="3">
    <source>
        <dbReference type="RefSeq" id="XP_022257011.1"/>
    </source>
</evidence>
<keyword evidence="2" id="KW-1185">Reference proteome</keyword>
<feature type="compositionally biased region" description="Low complexity" evidence="1">
    <location>
        <begin position="91"/>
        <end position="103"/>
    </location>
</feature>
<feature type="region of interest" description="Disordered" evidence="1">
    <location>
        <begin position="58"/>
        <end position="192"/>
    </location>
</feature>
<reference evidence="3" key="1">
    <citation type="submission" date="2025-08" db="UniProtKB">
        <authorList>
            <consortium name="RefSeq"/>
        </authorList>
    </citation>
    <scope>IDENTIFICATION</scope>
    <source>
        <tissue evidence="3">Muscle</tissue>
    </source>
</reference>
<dbReference type="RefSeq" id="XP_022257011.1">
    <property type="nucleotide sequence ID" value="XM_022401303.1"/>
</dbReference>
<organism evidence="2 3">
    <name type="scientific">Limulus polyphemus</name>
    <name type="common">Atlantic horseshoe crab</name>
    <dbReference type="NCBI Taxonomy" id="6850"/>
    <lineage>
        <taxon>Eukaryota</taxon>
        <taxon>Metazoa</taxon>
        <taxon>Ecdysozoa</taxon>
        <taxon>Arthropoda</taxon>
        <taxon>Chelicerata</taxon>
        <taxon>Merostomata</taxon>
        <taxon>Xiphosura</taxon>
        <taxon>Limulidae</taxon>
        <taxon>Limulus</taxon>
    </lineage>
</organism>
<dbReference type="Proteomes" id="UP000694941">
    <property type="component" value="Unplaced"/>
</dbReference>
<proteinExistence type="predicted"/>
<dbReference type="GeneID" id="111089218"/>
<evidence type="ECO:0000256" key="1">
    <source>
        <dbReference type="SAM" id="MobiDB-lite"/>
    </source>
</evidence>
<sequence>MDFQSAMETFAEAWVAAITQTPLTEAAVEAQCVSWMMERIYTWEGSALKGVLCNQATTATAHPNGPTVTLQDLSDRREHVQEGSESGGSSGLRSPSSHLPSSSVFGDFRSSHHSRMPLLGPEGEKRETTQETRRRKEKNYPGDQKEKRENYPGDQKEKREKLPRRPEGEKRKTTQETRRRKEKNYPGDRRIG</sequence>
<protein>
    <submittedName>
        <fullName evidence="3">Uncharacterized protein LOC111089218</fullName>
    </submittedName>
</protein>